<comment type="caution">
    <text evidence="6">The sequence shown here is derived from an EMBL/GenBank/DDBJ whole genome shotgun (WGS) entry which is preliminary data.</text>
</comment>
<sequence>MRIVGMILPPEEPAYICPHCGKNYKSEAAFAKHLKDKHTEAEQLEAKQPEAADTEA</sequence>
<feature type="domain" description="C2H2-type" evidence="5">
    <location>
        <begin position="15"/>
        <end position="43"/>
    </location>
</feature>
<keyword evidence="7" id="KW-1185">Reference proteome</keyword>
<name>A0A923MKD9_9FIRM</name>
<dbReference type="GO" id="GO:0008270">
    <property type="term" value="F:zinc ion binding"/>
    <property type="evidence" value="ECO:0007669"/>
    <property type="project" value="UniProtKB-KW"/>
</dbReference>
<keyword evidence="2" id="KW-0863">Zinc-finger</keyword>
<evidence type="ECO:0000256" key="2">
    <source>
        <dbReference type="ARBA" id="ARBA00022771"/>
    </source>
</evidence>
<dbReference type="SUPFAM" id="SSF57667">
    <property type="entry name" value="beta-beta-alpha zinc fingers"/>
    <property type="match status" value="1"/>
</dbReference>
<protein>
    <submittedName>
        <fullName evidence="6">C2H2-type zinc finger protein</fullName>
    </submittedName>
</protein>
<dbReference type="InterPro" id="IPR036236">
    <property type="entry name" value="Znf_C2H2_sf"/>
</dbReference>
<dbReference type="EMBL" id="JACOQI010000021">
    <property type="protein sequence ID" value="MBC5771730.1"/>
    <property type="molecule type" value="Genomic_DNA"/>
</dbReference>
<evidence type="ECO:0000256" key="1">
    <source>
        <dbReference type="ARBA" id="ARBA00022723"/>
    </source>
</evidence>
<accession>A0A923MKD9</accession>
<feature type="compositionally biased region" description="Basic and acidic residues" evidence="4">
    <location>
        <begin position="37"/>
        <end position="50"/>
    </location>
</feature>
<dbReference type="Proteomes" id="UP000620327">
    <property type="component" value="Unassembled WGS sequence"/>
</dbReference>
<evidence type="ECO:0000259" key="5">
    <source>
        <dbReference type="PROSITE" id="PS50157"/>
    </source>
</evidence>
<organism evidence="6 7">
    <name type="scientific">Dysosmobacter segnis</name>
    <dbReference type="NCBI Taxonomy" id="2763042"/>
    <lineage>
        <taxon>Bacteria</taxon>
        <taxon>Bacillati</taxon>
        <taxon>Bacillota</taxon>
        <taxon>Clostridia</taxon>
        <taxon>Eubacteriales</taxon>
        <taxon>Oscillospiraceae</taxon>
        <taxon>Dysosmobacter</taxon>
    </lineage>
</organism>
<proteinExistence type="predicted"/>
<dbReference type="PROSITE" id="PS50157">
    <property type="entry name" value="ZINC_FINGER_C2H2_2"/>
    <property type="match status" value="1"/>
</dbReference>
<keyword evidence="1" id="KW-0479">Metal-binding</keyword>
<dbReference type="Pfam" id="PF12171">
    <property type="entry name" value="zf-C2H2_jaz"/>
    <property type="match status" value="1"/>
</dbReference>
<evidence type="ECO:0000313" key="7">
    <source>
        <dbReference type="Proteomes" id="UP000620327"/>
    </source>
</evidence>
<keyword evidence="3" id="KW-0862">Zinc</keyword>
<gene>
    <name evidence="6" type="ORF">H8Z83_15620</name>
</gene>
<dbReference type="RefSeq" id="WP_187015921.1">
    <property type="nucleotide sequence ID" value="NZ_JACOQI010000021.1"/>
</dbReference>
<reference evidence="6" key="1">
    <citation type="submission" date="2020-08" db="EMBL/GenBank/DDBJ databases">
        <title>Genome public.</title>
        <authorList>
            <person name="Liu C."/>
            <person name="Sun Q."/>
        </authorList>
    </citation>
    <scope>NUCLEOTIDE SEQUENCE</scope>
    <source>
        <strain evidence="6">BX15</strain>
    </source>
</reference>
<evidence type="ECO:0000313" key="6">
    <source>
        <dbReference type="EMBL" id="MBC5771730.1"/>
    </source>
</evidence>
<evidence type="ECO:0000256" key="3">
    <source>
        <dbReference type="ARBA" id="ARBA00022833"/>
    </source>
</evidence>
<dbReference type="InterPro" id="IPR022755">
    <property type="entry name" value="Znf_C2H2_jaz"/>
</dbReference>
<dbReference type="Gene3D" id="3.30.160.60">
    <property type="entry name" value="Classic Zinc Finger"/>
    <property type="match status" value="1"/>
</dbReference>
<feature type="region of interest" description="Disordered" evidence="4">
    <location>
        <begin position="35"/>
        <end position="56"/>
    </location>
</feature>
<dbReference type="InterPro" id="IPR013087">
    <property type="entry name" value="Znf_C2H2_type"/>
</dbReference>
<dbReference type="AlphaFoldDB" id="A0A923MKD9"/>
<evidence type="ECO:0000256" key="4">
    <source>
        <dbReference type="SAM" id="MobiDB-lite"/>
    </source>
</evidence>
<dbReference type="PROSITE" id="PS00028">
    <property type="entry name" value="ZINC_FINGER_C2H2_1"/>
    <property type="match status" value="1"/>
</dbReference>
<dbReference type="SMART" id="SM00355">
    <property type="entry name" value="ZnF_C2H2"/>
    <property type="match status" value="1"/>
</dbReference>